<dbReference type="GeneID" id="23461853"/>
<feature type="compositionally biased region" description="Basic and acidic residues" evidence="1">
    <location>
        <begin position="1"/>
        <end position="10"/>
    </location>
</feature>
<dbReference type="RefSeq" id="YP_009119171.1">
    <property type="nucleotide sequence ID" value="NC_026440.1"/>
</dbReference>
<protein>
    <submittedName>
        <fullName evidence="3">Uncharacterized protein</fullName>
    </submittedName>
</protein>
<keyword evidence="2" id="KW-0472">Membrane</keyword>
<proteinExistence type="predicted"/>
<accession>A0A0B5J821</accession>
<feature type="region of interest" description="Disordered" evidence="1">
    <location>
        <begin position="1"/>
        <end position="37"/>
    </location>
</feature>
<evidence type="ECO:0000256" key="1">
    <source>
        <dbReference type="SAM" id="MobiDB-lite"/>
    </source>
</evidence>
<feature type="transmembrane region" description="Helical" evidence="2">
    <location>
        <begin position="166"/>
        <end position="186"/>
    </location>
</feature>
<reference evidence="3 4" key="1">
    <citation type="journal article" date="2015" name="Parasitol. Res.">
        <title>Viruses in close associations with free-living amoebae.</title>
        <authorList>
            <person name="Scheid P."/>
        </authorList>
    </citation>
    <scope>NUCLEOTIDE SEQUENCE [LARGE SCALE GENOMIC DNA]</scope>
    <source>
        <strain evidence="3">KlaHel</strain>
    </source>
</reference>
<keyword evidence="2" id="KW-0812">Transmembrane</keyword>
<keyword evidence="2" id="KW-1133">Transmembrane helix</keyword>
<evidence type="ECO:0000313" key="4">
    <source>
        <dbReference type="Proteomes" id="UP000202511"/>
    </source>
</evidence>
<dbReference type="EMBL" id="KP136319">
    <property type="protein sequence ID" value="AJF96936.1"/>
    <property type="molecule type" value="Genomic_DNA"/>
</dbReference>
<dbReference type="Proteomes" id="UP000202511">
    <property type="component" value="Segment"/>
</dbReference>
<dbReference type="KEGG" id="vg:23461853"/>
<feature type="transmembrane region" description="Helical" evidence="2">
    <location>
        <begin position="141"/>
        <end position="160"/>
    </location>
</feature>
<organism evidence="3 4">
    <name type="scientific">Pandoravirus inopinatum</name>
    <dbReference type="NCBI Taxonomy" id="1605721"/>
    <lineage>
        <taxon>Viruses</taxon>
        <taxon>Pandoravirus</taxon>
    </lineage>
</organism>
<feature type="compositionally biased region" description="Low complexity" evidence="1">
    <location>
        <begin position="11"/>
        <end position="26"/>
    </location>
</feature>
<evidence type="ECO:0000313" key="3">
    <source>
        <dbReference type="EMBL" id="AJF96936.1"/>
    </source>
</evidence>
<evidence type="ECO:0000256" key="2">
    <source>
        <dbReference type="SAM" id="Phobius"/>
    </source>
</evidence>
<sequence length="193" mass="21546">MTSRRADDVAPRAAIAASGRRAASASTTGGQCHNKSSSDDAIVCATRSLSFYPVFLVSHRHAVGRALDVVFFLEPYGLAQSRSRRRRLRTNPGPRPQTRDDGRAFCAQPPREGAILLALLVGDWPLRTRPRTCHRHQAPSLAVVSARCFFHFLCPLFWPLRMLADFYSGTVSAFVFCFCVTFCFFFDSFGFVF</sequence>
<name>A0A0B5J821_9VIRU</name>
<feature type="region of interest" description="Disordered" evidence="1">
    <location>
        <begin position="83"/>
        <end position="103"/>
    </location>
</feature>